<comment type="caution">
    <text evidence="2">The sequence shown here is derived from an EMBL/GenBank/DDBJ whole genome shotgun (WGS) entry which is preliminary data.</text>
</comment>
<evidence type="ECO:0000313" key="3">
    <source>
        <dbReference type="Proteomes" id="UP000822688"/>
    </source>
</evidence>
<reference evidence="2" key="1">
    <citation type="submission" date="2020-06" db="EMBL/GenBank/DDBJ databases">
        <title>WGS assembly of Ceratodon purpureus strain R40.</title>
        <authorList>
            <person name="Carey S.B."/>
            <person name="Jenkins J."/>
            <person name="Shu S."/>
            <person name="Lovell J.T."/>
            <person name="Sreedasyam A."/>
            <person name="Maumus F."/>
            <person name="Tiley G.P."/>
            <person name="Fernandez-Pozo N."/>
            <person name="Barry K."/>
            <person name="Chen C."/>
            <person name="Wang M."/>
            <person name="Lipzen A."/>
            <person name="Daum C."/>
            <person name="Saski C.A."/>
            <person name="Payton A.C."/>
            <person name="Mcbreen J.C."/>
            <person name="Conrad R.E."/>
            <person name="Kollar L.M."/>
            <person name="Olsson S."/>
            <person name="Huttunen S."/>
            <person name="Landis J.B."/>
            <person name="Wickett N.J."/>
            <person name="Johnson M.G."/>
            <person name="Rensing S.A."/>
            <person name="Grimwood J."/>
            <person name="Schmutz J."/>
            <person name="Mcdaniel S.F."/>
        </authorList>
    </citation>
    <scope>NUCLEOTIDE SEQUENCE</scope>
    <source>
        <strain evidence="2">R40</strain>
    </source>
</reference>
<evidence type="ECO:0000256" key="1">
    <source>
        <dbReference type="SAM" id="MobiDB-lite"/>
    </source>
</evidence>
<proteinExistence type="predicted"/>
<sequence>MARRVVLGRMRQFLFRKNRVATTFPSRAGETISLVPNWRHYEKLKDVTASRRSGNPKHPGRVSQEVAQEPARSNHRTAPQSSGSESTRTWPKYRRSRVKIIVRKVRDSLRRFRETARATNLKICDLFPGNRMLAHVTAMPVSRTNKHVYPSPGLERQPIPVPNPSTSFRER</sequence>
<accession>A0A8T0I8Q7</accession>
<protein>
    <submittedName>
        <fullName evidence="2">Uncharacterized protein</fullName>
    </submittedName>
</protein>
<keyword evidence="3" id="KW-1185">Reference proteome</keyword>
<dbReference type="Proteomes" id="UP000822688">
    <property type="component" value="Chromosome 4"/>
</dbReference>
<feature type="compositionally biased region" description="Polar residues" evidence="1">
    <location>
        <begin position="76"/>
        <end position="89"/>
    </location>
</feature>
<name>A0A8T0I8Q7_CERPU</name>
<gene>
    <name evidence="2" type="ORF">KC19_4G052800</name>
</gene>
<feature type="region of interest" description="Disordered" evidence="1">
    <location>
        <begin position="47"/>
        <end position="90"/>
    </location>
</feature>
<evidence type="ECO:0000313" key="2">
    <source>
        <dbReference type="EMBL" id="KAG0578833.1"/>
    </source>
</evidence>
<organism evidence="2 3">
    <name type="scientific">Ceratodon purpureus</name>
    <name type="common">Fire moss</name>
    <name type="synonym">Dicranum purpureum</name>
    <dbReference type="NCBI Taxonomy" id="3225"/>
    <lineage>
        <taxon>Eukaryota</taxon>
        <taxon>Viridiplantae</taxon>
        <taxon>Streptophyta</taxon>
        <taxon>Embryophyta</taxon>
        <taxon>Bryophyta</taxon>
        <taxon>Bryophytina</taxon>
        <taxon>Bryopsida</taxon>
        <taxon>Dicranidae</taxon>
        <taxon>Pseudoditrichales</taxon>
        <taxon>Ditrichaceae</taxon>
        <taxon>Ceratodon</taxon>
    </lineage>
</organism>
<dbReference type="EMBL" id="CM026424">
    <property type="protein sequence ID" value="KAG0578833.1"/>
    <property type="molecule type" value="Genomic_DNA"/>
</dbReference>
<dbReference type="AlphaFoldDB" id="A0A8T0I8Q7"/>
<feature type="region of interest" description="Disordered" evidence="1">
    <location>
        <begin position="149"/>
        <end position="171"/>
    </location>
</feature>